<dbReference type="Proteomes" id="UP000050297">
    <property type="component" value="Unassembled WGS sequence"/>
</dbReference>
<dbReference type="AlphaFoldDB" id="A0A0P9IIQ5"/>
<dbReference type="InterPro" id="IPR019110">
    <property type="entry name" value="Uncharacterised_RAQPRD"/>
</dbReference>
<dbReference type="Pfam" id="PF09686">
    <property type="entry name" value="Plasmid_RAQPRD"/>
    <property type="match status" value="1"/>
</dbReference>
<keyword evidence="2" id="KW-0732">Signal</keyword>
<reference evidence="3 4" key="1">
    <citation type="submission" date="2015-09" db="EMBL/GenBank/DDBJ databases">
        <title>Genome announcement of multiple Pseudomonas syringae strains.</title>
        <authorList>
            <person name="Thakur S."/>
            <person name="Wang P.W."/>
            <person name="Gong Y."/>
            <person name="Weir B.S."/>
            <person name="Guttman D.S."/>
        </authorList>
    </citation>
    <scope>NUCLEOTIDE SEQUENCE [LARGE SCALE GENOMIC DNA]</scope>
    <source>
        <strain evidence="3 4">ICMP2802</strain>
    </source>
</reference>
<gene>
    <name evidence="3" type="ORF">ALO91_102802</name>
</gene>
<evidence type="ECO:0000313" key="4">
    <source>
        <dbReference type="Proteomes" id="UP000050297"/>
    </source>
</evidence>
<name>A0A0P9IIQ5_PSESX</name>
<evidence type="ECO:0000256" key="1">
    <source>
        <dbReference type="SAM" id="MobiDB-lite"/>
    </source>
</evidence>
<sequence length="108" mass="12158">MPALKPRTVLLSLVAMASLNALAYAGDERAELDLIIQQIRAINQIAQRADQSSNSTARYRFDYPRFRHDLQRIEAGLQDYLSPRRAQPADPTELIGDYTTEPARESSP</sequence>
<organism evidence="3 4">
    <name type="scientific">Pseudomonas syringae pv. aceris</name>
    <dbReference type="NCBI Taxonomy" id="199198"/>
    <lineage>
        <taxon>Bacteria</taxon>
        <taxon>Pseudomonadati</taxon>
        <taxon>Pseudomonadota</taxon>
        <taxon>Gammaproteobacteria</taxon>
        <taxon>Pseudomonadales</taxon>
        <taxon>Pseudomonadaceae</taxon>
        <taxon>Pseudomonas</taxon>
        <taxon>Pseudomonas syringae</taxon>
    </lineage>
</organism>
<comment type="caution">
    <text evidence="3">The sequence shown here is derived from an EMBL/GenBank/DDBJ whole genome shotgun (WGS) entry which is preliminary data.</text>
</comment>
<feature type="chain" id="PRO_5006159419" description="Conjugal transfer protein" evidence="2">
    <location>
        <begin position="24"/>
        <end position="108"/>
    </location>
</feature>
<protein>
    <recommendedName>
        <fullName evidence="5">Conjugal transfer protein</fullName>
    </recommendedName>
</protein>
<feature type="region of interest" description="Disordered" evidence="1">
    <location>
        <begin position="82"/>
        <end position="108"/>
    </location>
</feature>
<dbReference type="EMBL" id="LJPM01000067">
    <property type="protein sequence ID" value="KPW25855.1"/>
    <property type="molecule type" value="Genomic_DNA"/>
</dbReference>
<feature type="signal peptide" evidence="2">
    <location>
        <begin position="1"/>
        <end position="23"/>
    </location>
</feature>
<dbReference type="PATRIC" id="fig|199198.5.peg.5143"/>
<evidence type="ECO:0000313" key="3">
    <source>
        <dbReference type="EMBL" id="KPW25855.1"/>
    </source>
</evidence>
<dbReference type="NCBIfam" id="TIGR01690">
    <property type="entry name" value="ICE_RAQPRD"/>
    <property type="match status" value="1"/>
</dbReference>
<evidence type="ECO:0000256" key="2">
    <source>
        <dbReference type="SAM" id="SignalP"/>
    </source>
</evidence>
<dbReference type="RefSeq" id="WP_008374320.1">
    <property type="nucleotide sequence ID" value="NZ_LGAR01000114.1"/>
</dbReference>
<proteinExistence type="predicted"/>
<accession>A0A0P9IIQ5</accession>
<evidence type="ECO:0008006" key="5">
    <source>
        <dbReference type="Google" id="ProtNLM"/>
    </source>
</evidence>